<keyword evidence="1" id="KW-1133">Transmembrane helix</keyword>
<evidence type="ECO:0000256" key="1">
    <source>
        <dbReference type="SAM" id="Phobius"/>
    </source>
</evidence>
<dbReference type="PATRIC" id="fig|1392540.3.peg.2339"/>
<keyword evidence="1" id="KW-0812">Transmembrane</keyword>
<dbReference type="STRING" id="1392540.P256_02423"/>
<name>V2TH86_9GAMM</name>
<proteinExistence type="predicted"/>
<evidence type="ECO:0000313" key="3">
    <source>
        <dbReference type="Proteomes" id="UP000023785"/>
    </source>
</evidence>
<dbReference type="HOGENOM" id="CLU_1727410_0_0_6"/>
<evidence type="ECO:0000313" key="2">
    <source>
        <dbReference type="EMBL" id="ESK36977.1"/>
    </source>
</evidence>
<reference evidence="2 3" key="1">
    <citation type="submission" date="2013-10" db="EMBL/GenBank/DDBJ databases">
        <title>The Genome Sequence of Acinetobacter nectaris CIP 110549.</title>
        <authorList>
            <consortium name="The Broad Institute Genomics Platform"/>
            <consortium name="The Broad Institute Genome Sequencing Center for Infectious Disease"/>
            <person name="Cerqueira G."/>
            <person name="Feldgarden M."/>
            <person name="Courvalin P."/>
            <person name="Grillot-Courvalin C."/>
            <person name="Clermont D."/>
            <person name="Rocha E."/>
            <person name="Yoon E.-J."/>
            <person name="Nemec A."/>
            <person name="Young S.K."/>
            <person name="Zeng Q."/>
            <person name="Gargeya S."/>
            <person name="Fitzgerald M."/>
            <person name="Abouelleil A."/>
            <person name="Alvarado L."/>
            <person name="Berlin A.M."/>
            <person name="Chapman S.B."/>
            <person name="Gainer-Dewar J."/>
            <person name="Goldberg J."/>
            <person name="Gnerre S."/>
            <person name="Griggs A."/>
            <person name="Gujja S."/>
            <person name="Hansen M."/>
            <person name="Howarth C."/>
            <person name="Imamovic A."/>
            <person name="Ireland A."/>
            <person name="Larimer J."/>
            <person name="McCowan C."/>
            <person name="Murphy C."/>
            <person name="Pearson M."/>
            <person name="Poon T.W."/>
            <person name="Priest M."/>
            <person name="Roberts A."/>
            <person name="Saif S."/>
            <person name="Shea T."/>
            <person name="Sykes S."/>
            <person name="Wortman J."/>
            <person name="Nusbaum C."/>
            <person name="Birren B."/>
        </authorList>
    </citation>
    <scope>NUCLEOTIDE SEQUENCE [LARGE SCALE GENOMIC DNA]</scope>
    <source>
        <strain evidence="2 3">CIP 110549</strain>
    </source>
</reference>
<feature type="transmembrane region" description="Helical" evidence="1">
    <location>
        <begin position="84"/>
        <end position="104"/>
    </location>
</feature>
<dbReference type="AlphaFoldDB" id="V2TH86"/>
<dbReference type="EMBL" id="AYER01000011">
    <property type="protein sequence ID" value="ESK36977.1"/>
    <property type="molecule type" value="Genomic_DNA"/>
</dbReference>
<sequence length="150" mass="17342">MTQSTQPALFQWLSKISYVLLFLLLIHAAYIAIIGGAVKFILFSFITLLILITSKFQHIFYKVILGILSLGSAFYLLMYKHDSVLPLGLVIAYIVGFFFINSSYRIKLRTMAFLGLFIIIGFYQFSYFQNLKSHYAQYKTTETWQKYGAL</sequence>
<protein>
    <recommendedName>
        <fullName evidence="4">Protein-glutamine gamma-glutamyltransferase TgpA N-terminal domain-containing protein</fullName>
    </recommendedName>
</protein>
<keyword evidence="1" id="KW-0472">Membrane</keyword>
<evidence type="ECO:0008006" key="4">
    <source>
        <dbReference type="Google" id="ProtNLM"/>
    </source>
</evidence>
<feature type="transmembrane region" description="Helical" evidence="1">
    <location>
        <begin position="59"/>
        <end position="78"/>
    </location>
</feature>
<feature type="transmembrane region" description="Helical" evidence="1">
    <location>
        <begin position="20"/>
        <end position="52"/>
    </location>
</feature>
<dbReference type="RefSeq" id="WP_023274032.1">
    <property type="nucleotide sequence ID" value="NZ_KI530737.1"/>
</dbReference>
<accession>V2TH86</accession>
<dbReference type="eggNOG" id="ENOG5031R9Y">
    <property type="taxonomic scope" value="Bacteria"/>
</dbReference>
<feature type="transmembrane region" description="Helical" evidence="1">
    <location>
        <begin position="111"/>
        <end position="128"/>
    </location>
</feature>
<dbReference type="OrthoDB" id="6688460at2"/>
<dbReference type="Proteomes" id="UP000023785">
    <property type="component" value="Unassembled WGS sequence"/>
</dbReference>
<organism evidence="2 3">
    <name type="scientific">Acinetobacter nectaris CIP 110549</name>
    <dbReference type="NCBI Taxonomy" id="1392540"/>
    <lineage>
        <taxon>Bacteria</taxon>
        <taxon>Pseudomonadati</taxon>
        <taxon>Pseudomonadota</taxon>
        <taxon>Gammaproteobacteria</taxon>
        <taxon>Moraxellales</taxon>
        <taxon>Moraxellaceae</taxon>
        <taxon>Acinetobacter</taxon>
    </lineage>
</organism>
<gene>
    <name evidence="2" type="ORF">P256_02423</name>
</gene>
<comment type="caution">
    <text evidence="2">The sequence shown here is derived from an EMBL/GenBank/DDBJ whole genome shotgun (WGS) entry which is preliminary data.</text>
</comment>
<keyword evidence="3" id="KW-1185">Reference proteome</keyword>